<sequence length="160" mass="17254">MLASSRLILRTATAEDAPFIYQLYNEPSFKEHIADKNIHSLDAAKQYLCDGPFAKAAGLGLFVVETKADSKAIGVCGLIQRDELPRPDLGYALLPDAWGCGYAFEAAKCVIDSANDSEILAICRPSNTKSAAVLTRLGFKVLRPITVANVTNDLYSLGTD</sequence>
<dbReference type="SUPFAM" id="SSF55729">
    <property type="entry name" value="Acyl-CoA N-acyltransferases (Nat)"/>
    <property type="match status" value="1"/>
</dbReference>
<organism evidence="2 3">
    <name type="scientific">Neptunomonas marina</name>
    <dbReference type="NCBI Taxonomy" id="1815562"/>
    <lineage>
        <taxon>Bacteria</taxon>
        <taxon>Pseudomonadati</taxon>
        <taxon>Pseudomonadota</taxon>
        <taxon>Gammaproteobacteria</taxon>
        <taxon>Oceanospirillales</taxon>
        <taxon>Oceanospirillaceae</taxon>
        <taxon>Neptunomonas</taxon>
    </lineage>
</organism>
<dbReference type="PANTHER" id="PTHR43792:SF1">
    <property type="entry name" value="N-ACETYLTRANSFERASE DOMAIN-CONTAINING PROTEIN"/>
    <property type="match status" value="1"/>
</dbReference>
<proteinExistence type="predicted"/>
<comment type="caution">
    <text evidence="2">The sequence shown here is derived from an EMBL/GenBank/DDBJ whole genome shotgun (WGS) entry which is preliminary data.</text>
</comment>
<evidence type="ECO:0000259" key="1">
    <source>
        <dbReference type="PROSITE" id="PS51186"/>
    </source>
</evidence>
<dbReference type="RefSeq" id="WP_127693023.1">
    <property type="nucleotide sequence ID" value="NZ_SACQ01000001.1"/>
</dbReference>
<reference evidence="2 3" key="1">
    <citation type="submission" date="2019-01" db="EMBL/GenBank/DDBJ databases">
        <authorList>
            <person name="Chen W.-M."/>
        </authorList>
    </citation>
    <scope>NUCLEOTIDE SEQUENCE [LARGE SCALE GENOMIC DNA]</scope>
    <source>
        <strain evidence="2 3">HPM-16</strain>
    </source>
</reference>
<dbReference type="EMBL" id="SACQ01000001">
    <property type="protein sequence ID" value="RVU32855.1"/>
    <property type="molecule type" value="Genomic_DNA"/>
</dbReference>
<evidence type="ECO:0000313" key="2">
    <source>
        <dbReference type="EMBL" id="RVU32855.1"/>
    </source>
</evidence>
<dbReference type="PANTHER" id="PTHR43792">
    <property type="entry name" value="GNAT FAMILY, PUTATIVE (AFU_ORTHOLOGUE AFUA_3G00765)-RELATED-RELATED"/>
    <property type="match status" value="1"/>
</dbReference>
<name>A0A437QEI8_9GAMM</name>
<dbReference type="AlphaFoldDB" id="A0A437QEI8"/>
<dbReference type="Gene3D" id="3.40.630.30">
    <property type="match status" value="1"/>
</dbReference>
<dbReference type="InterPro" id="IPR016181">
    <property type="entry name" value="Acyl_CoA_acyltransferase"/>
</dbReference>
<protein>
    <submittedName>
        <fullName evidence="2">N-acetyltransferase</fullName>
    </submittedName>
</protein>
<dbReference type="Proteomes" id="UP000282818">
    <property type="component" value="Unassembled WGS sequence"/>
</dbReference>
<feature type="domain" description="N-acetyltransferase" evidence="1">
    <location>
        <begin position="7"/>
        <end position="160"/>
    </location>
</feature>
<dbReference type="Pfam" id="PF13302">
    <property type="entry name" value="Acetyltransf_3"/>
    <property type="match status" value="1"/>
</dbReference>
<accession>A0A437QEI8</accession>
<evidence type="ECO:0000313" key="3">
    <source>
        <dbReference type="Proteomes" id="UP000282818"/>
    </source>
</evidence>
<dbReference type="InterPro" id="IPR051531">
    <property type="entry name" value="N-acetyltransferase"/>
</dbReference>
<keyword evidence="3" id="KW-1185">Reference proteome</keyword>
<gene>
    <name evidence="2" type="ORF">EOE65_04150</name>
</gene>
<dbReference type="GO" id="GO:0016747">
    <property type="term" value="F:acyltransferase activity, transferring groups other than amino-acyl groups"/>
    <property type="evidence" value="ECO:0007669"/>
    <property type="project" value="InterPro"/>
</dbReference>
<dbReference type="PROSITE" id="PS51186">
    <property type="entry name" value="GNAT"/>
    <property type="match status" value="1"/>
</dbReference>
<keyword evidence="2" id="KW-0808">Transferase</keyword>
<dbReference type="InterPro" id="IPR000182">
    <property type="entry name" value="GNAT_dom"/>
</dbReference>